<evidence type="ECO:0000313" key="5">
    <source>
        <dbReference type="Proteomes" id="UP000249134"/>
    </source>
</evidence>
<sequence>MSYEKVVQASNLIVGTKQTVRALKSGHVVEVYVALDADPRITDSIIFTANELNVPVIKVDSMKKLGRACGIDVGATTVAIIQ</sequence>
<comment type="similarity">
    <text evidence="2">Belongs to the eukaryotic ribosomal protein eL8 family.</text>
</comment>
<reference evidence="4 5" key="1">
    <citation type="submission" date="2018-06" db="EMBL/GenBank/DDBJ databases">
        <authorList>
            <consortium name="Pathogen Informatics"/>
            <person name="Doyle S."/>
        </authorList>
    </citation>
    <scope>NUCLEOTIDE SEQUENCE [LARGE SCALE GENOMIC DNA]</scope>
    <source>
        <strain evidence="4 5">NCTC4824</strain>
    </source>
</reference>
<evidence type="ECO:0000313" key="4">
    <source>
        <dbReference type="EMBL" id="SQI51185.1"/>
    </source>
</evidence>
<dbReference type="HAMAP" id="MF_00574">
    <property type="entry name" value="Ribosomal_eL8_Bact"/>
    <property type="match status" value="1"/>
</dbReference>
<keyword evidence="4" id="KW-0689">Ribosomal protein</keyword>
<name>A0A2X4YHE0_LEDLE</name>
<accession>A0A2X4YHE0</accession>
<evidence type="ECO:0000256" key="1">
    <source>
        <dbReference type="ARBA" id="ARBA00022884"/>
    </source>
</evidence>
<evidence type="ECO:0000259" key="3">
    <source>
        <dbReference type="Pfam" id="PF01248"/>
    </source>
</evidence>
<keyword evidence="1 2" id="KW-0694">RNA-binding</keyword>
<dbReference type="KEGG" id="blen:NCTC4824_00134"/>
<dbReference type="GO" id="GO:0005840">
    <property type="term" value="C:ribosome"/>
    <property type="evidence" value="ECO:0007669"/>
    <property type="project" value="UniProtKB-KW"/>
</dbReference>
<dbReference type="GO" id="GO:0003723">
    <property type="term" value="F:RNA binding"/>
    <property type="evidence" value="ECO:0007669"/>
    <property type="project" value="UniProtKB-UniRule"/>
</dbReference>
<keyword evidence="4" id="KW-0687">Ribonucleoprotein</keyword>
<dbReference type="Gene3D" id="3.30.1330.30">
    <property type="match status" value="1"/>
</dbReference>
<dbReference type="STRING" id="1348624.GCA_001591545_03517"/>
<protein>
    <recommendedName>
        <fullName evidence="2">RNA-binding protein NCTC4824_00134</fullName>
    </recommendedName>
    <alternativeName>
        <fullName evidence="2">Ribosomal protein eL8-like</fullName>
    </alternativeName>
</protein>
<dbReference type="RefSeq" id="WP_066145198.1">
    <property type="nucleotide sequence ID" value="NZ_CBCSGM010000006.1"/>
</dbReference>
<dbReference type="EMBL" id="LS483476">
    <property type="protein sequence ID" value="SQI51185.1"/>
    <property type="molecule type" value="Genomic_DNA"/>
</dbReference>
<dbReference type="InterPro" id="IPR004038">
    <property type="entry name" value="Ribosomal_eL8/eL30/eS12/Gad45"/>
</dbReference>
<dbReference type="NCBIfam" id="NF010125">
    <property type="entry name" value="PRK13602.1"/>
    <property type="match status" value="1"/>
</dbReference>
<keyword evidence="5" id="KW-1185">Reference proteome</keyword>
<gene>
    <name evidence="4" type="primary">ybxF</name>
    <name evidence="4" type="ORF">NCTC4824_00134</name>
</gene>
<dbReference type="InterPro" id="IPR029064">
    <property type="entry name" value="Ribosomal_eL30-like_sf"/>
</dbReference>
<organism evidence="4 5">
    <name type="scientific">Lederbergia lenta</name>
    <name type="common">Bacillus lentus</name>
    <dbReference type="NCBI Taxonomy" id="1467"/>
    <lineage>
        <taxon>Bacteria</taxon>
        <taxon>Bacillati</taxon>
        <taxon>Bacillota</taxon>
        <taxon>Bacilli</taxon>
        <taxon>Bacillales</taxon>
        <taxon>Bacillaceae</taxon>
        <taxon>Lederbergia</taxon>
    </lineage>
</organism>
<feature type="domain" description="Ribosomal protein eL8/eL30/eS12/Gadd45" evidence="3">
    <location>
        <begin position="4"/>
        <end position="81"/>
    </location>
</feature>
<evidence type="ECO:0000256" key="2">
    <source>
        <dbReference type="HAMAP-Rule" id="MF_00574"/>
    </source>
</evidence>
<proteinExistence type="inferred from homology"/>
<dbReference type="AlphaFoldDB" id="A0A2X4YHE0"/>
<dbReference type="Proteomes" id="UP000249134">
    <property type="component" value="Chromosome 1"/>
</dbReference>
<dbReference type="SUPFAM" id="SSF55315">
    <property type="entry name" value="L30e-like"/>
    <property type="match status" value="1"/>
</dbReference>
<dbReference type="InterPro" id="IPR023460">
    <property type="entry name" value="RNA_bf_YbxF-like"/>
</dbReference>
<dbReference type="Pfam" id="PF01248">
    <property type="entry name" value="Ribosomal_L7Ae"/>
    <property type="match status" value="1"/>
</dbReference>